<sequence length="73" mass="8360">MNPEELEDDLLPEYEFDFSKAVRGKYYRQYIESTNVVVLDPDVAAAFQNSEAVNKALRAMLRFAEQTSSLTSH</sequence>
<gene>
    <name evidence="1" type="ORF">DM484_07125</name>
</gene>
<dbReference type="Proteomes" id="UP000249396">
    <property type="component" value="Unassembled WGS sequence"/>
</dbReference>
<name>A0A2W4T3S8_9GAMM</name>
<protein>
    <submittedName>
        <fullName evidence="1">Uncharacterized protein</fullName>
    </submittedName>
</protein>
<evidence type="ECO:0000313" key="1">
    <source>
        <dbReference type="EMBL" id="PZN82040.1"/>
    </source>
</evidence>
<evidence type="ECO:0000313" key="2">
    <source>
        <dbReference type="Proteomes" id="UP000249396"/>
    </source>
</evidence>
<proteinExistence type="predicted"/>
<dbReference type="EMBL" id="QJPH01000238">
    <property type="protein sequence ID" value="PZN82040.1"/>
    <property type="molecule type" value="Genomic_DNA"/>
</dbReference>
<organism evidence="1 2">
    <name type="scientific">Candidatus Methylumidiphilus alinenensis</name>
    <dbReference type="NCBI Taxonomy" id="2202197"/>
    <lineage>
        <taxon>Bacteria</taxon>
        <taxon>Pseudomonadati</taxon>
        <taxon>Pseudomonadota</taxon>
        <taxon>Gammaproteobacteria</taxon>
        <taxon>Methylococcales</taxon>
        <taxon>Candidatus Methylumidiphilus</taxon>
    </lineage>
</organism>
<dbReference type="AlphaFoldDB" id="A0A2W4T3S8"/>
<comment type="caution">
    <text evidence="1">The sequence shown here is derived from an EMBL/GenBank/DDBJ whole genome shotgun (WGS) entry which is preliminary data.</text>
</comment>
<accession>A0A2W4T3S8</accession>
<reference evidence="1 2" key="1">
    <citation type="journal article" date="2018" name="Aquat. Microb. Ecol.">
        <title>Gammaproteobacterial methanotrophs dominate.</title>
        <authorList>
            <person name="Rissanen A.J."/>
            <person name="Saarenheimo J."/>
            <person name="Tiirola M."/>
            <person name="Peura S."/>
            <person name="Aalto S.L."/>
            <person name="Karvinen A."/>
            <person name="Nykanen H."/>
        </authorList>
    </citation>
    <scope>NUCLEOTIDE SEQUENCE [LARGE SCALE GENOMIC DNA]</scope>
    <source>
        <strain evidence="1">AMbin10</strain>
    </source>
</reference>